<proteinExistence type="predicted"/>
<reference evidence="1" key="1">
    <citation type="submission" date="2022-07" db="EMBL/GenBank/DDBJ databases">
        <title>Evaluation of T. orientalis genome assembly methods using nanopore sequencing and analysis of variation between genomes.</title>
        <authorList>
            <person name="Yam J."/>
            <person name="Micallef M.L."/>
            <person name="Liu M."/>
            <person name="Djordjevic S.P."/>
            <person name="Bogema D.R."/>
            <person name="Jenkins C."/>
        </authorList>
    </citation>
    <scope>NUCLEOTIDE SEQUENCE</scope>
    <source>
        <strain evidence="1">Fish Creek</strain>
    </source>
</reference>
<name>A0A976SL34_THEOR</name>
<evidence type="ECO:0000313" key="1">
    <source>
        <dbReference type="EMBL" id="UVC54479.1"/>
    </source>
</evidence>
<gene>
    <name evidence="1" type="ORF">MACJ_004027</name>
</gene>
<dbReference type="EMBL" id="CP056067">
    <property type="protein sequence ID" value="UVC54479.1"/>
    <property type="molecule type" value="Genomic_DNA"/>
</dbReference>
<dbReference type="AlphaFoldDB" id="A0A976SL34"/>
<organism evidence="1 2">
    <name type="scientific">Theileria orientalis</name>
    <dbReference type="NCBI Taxonomy" id="68886"/>
    <lineage>
        <taxon>Eukaryota</taxon>
        <taxon>Sar</taxon>
        <taxon>Alveolata</taxon>
        <taxon>Apicomplexa</taxon>
        <taxon>Aconoidasida</taxon>
        <taxon>Piroplasmida</taxon>
        <taxon>Theileriidae</taxon>
        <taxon>Theileria</taxon>
    </lineage>
</organism>
<protein>
    <submittedName>
        <fullName evidence="1">Uncharacterized protein</fullName>
    </submittedName>
</protein>
<dbReference type="Proteomes" id="UP000244803">
    <property type="component" value="Chromosome 4"/>
</dbReference>
<evidence type="ECO:0000313" key="2">
    <source>
        <dbReference type="Proteomes" id="UP000244803"/>
    </source>
</evidence>
<sequence length="120" mass="14231">MSITALYMLRIIKRPLFVLLIIIASLSEHMFFAHSFQSQDSTPDGNIPTLDVQMVAQKRWLVSKREFQNLQKELSYFIDKEIEKEKKRLIDKEDSKFHYMQNSFMKLVPNSRKKFAARST</sequence>
<accession>A0A976SL34</accession>